<comment type="similarity">
    <text evidence="1">Belongs to the C/M/P thioester hydrolase family.</text>
</comment>
<evidence type="ECO:0000313" key="6">
    <source>
        <dbReference type="EMBL" id="KAJ8378153.1"/>
    </source>
</evidence>
<keyword evidence="7" id="KW-1185">Reference proteome</keyword>
<gene>
    <name evidence="6" type="ORF">AAFF_G00247910</name>
</gene>
<dbReference type="PANTHER" id="PTHR10824">
    <property type="entry name" value="ACYL-COENZYME A THIOESTERASE-RELATED"/>
    <property type="match status" value="1"/>
</dbReference>
<evidence type="ECO:0000259" key="5">
    <source>
        <dbReference type="Pfam" id="PF08840"/>
    </source>
</evidence>
<dbReference type="PANTHER" id="PTHR10824:SF17">
    <property type="entry name" value="ACYL-COENZYME A THIOESTERASE 6"/>
    <property type="match status" value="1"/>
</dbReference>
<dbReference type="Pfam" id="PF08840">
    <property type="entry name" value="BAAT_C"/>
    <property type="match status" value="1"/>
</dbReference>
<proteinExistence type="inferred from homology"/>
<evidence type="ECO:0000313" key="7">
    <source>
        <dbReference type="Proteomes" id="UP001221898"/>
    </source>
</evidence>
<feature type="active site" description="Charge relay system" evidence="3">
    <location>
        <position position="351"/>
    </location>
</feature>
<dbReference type="EMBL" id="JAINUG010000330">
    <property type="protein sequence ID" value="KAJ8378153.1"/>
    <property type="molecule type" value="Genomic_DNA"/>
</dbReference>
<dbReference type="AlphaFoldDB" id="A0AAD7RDW0"/>
<reference evidence="6" key="1">
    <citation type="journal article" date="2023" name="Science">
        <title>Genome structures resolve the early diversification of teleost fishes.</title>
        <authorList>
            <person name="Parey E."/>
            <person name="Louis A."/>
            <person name="Montfort J."/>
            <person name="Bouchez O."/>
            <person name="Roques C."/>
            <person name="Iampietro C."/>
            <person name="Lluch J."/>
            <person name="Castinel A."/>
            <person name="Donnadieu C."/>
            <person name="Desvignes T."/>
            <person name="Floi Bucao C."/>
            <person name="Jouanno E."/>
            <person name="Wen M."/>
            <person name="Mejri S."/>
            <person name="Dirks R."/>
            <person name="Jansen H."/>
            <person name="Henkel C."/>
            <person name="Chen W.J."/>
            <person name="Zahm M."/>
            <person name="Cabau C."/>
            <person name="Klopp C."/>
            <person name="Thompson A.W."/>
            <person name="Robinson-Rechavi M."/>
            <person name="Braasch I."/>
            <person name="Lecointre G."/>
            <person name="Bobe J."/>
            <person name="Postlethwait J.H."/>
            <person name="Berthelot C."/>
            <person name="Roest Crollius H."/>
            <person name="Guiguen Y."/>
        </authorList>
    </citation>
    <scope>NUCLEOTIDE SEQUENCE</scope>
    <source>
        <strain evidence="6">NC1722</strain>
    </source>
</reference>
<dbReference type="InterPro" id="IPR006862">
    <property type="entry name" value="Thio_Ohase/aa_AcTrfase"/>
</dbReference>
<evidence type="ECO:0000256" key="2">
    <source>
        <dbReference type="ARBA" id="ARBA00022832"/>
    </source>
</evidence>
<protein>
    <recommendedName>
        <fullName evidence="8">Acyl-coenzyme A thioesterase 1-like</fullName>
    </recommendedName>
</protein>
<dbReference type="Pfam" id="PF04775">
    <property type="entry name" value="Bile_Hydr_Trans"/>
    <property type="match status" value="1"/>
</dbReference>
<keyword evidence="2" id="KW-0443">Lipid metabolism</keyword>
<dbReference type="GO" id="GO:0047617">
    <property type="term" value="F:fatty acyl-CoA hydrolase activity"/>
    <property type="evidence" value="ECO:0007669"/>
    <property type="project" value="TreeGrafter"/>
</dbReference>
<dbReference type="InterPro" id="IPR042490">
    <property type="entry name" value="Thio_Ohase/BAAT_N"/>
</dbReference>
<name>A0AAD7RDW0_9TELE</name>
<dbReference type="InterPro" id="IPR014940">
    <property type="entry name" value="BAAT_C"/>
</dbReference>
<evidence type="ECO:0000256" key="3">
    <source>
        <dbReference type="PIRSR" id="PIRSR016521-1"/>
    </source>
</evidence>
<feature type="active site" description="Charge relay system" evidence="3">
    <location>
        <position position="385"/>
    </location>
</feature>
<dbReference type="InterPro" id="IPR016662">
    <property type="entry name" value="Acyl-CoA_thioEstase_long-chain"/>
</dbReference>
<keyword evidence="2" id="KW-0276">Fatty acid metabolism</keyword>
<sequence length="444" mass="48409">MFLRKASTAVLARSISCLKSSRAAATMSSGVRLRLLPDRRCLFDEPVRVKVEGLSPDQRVVLRAMLTDDNGVTFEASGTYRADPSGEVDLGSDASLGGSYTGVEPMGLFWSMRPEIPHAKLRARDVLDPLRVRIEVHGGESGHVLASETNERGFLAEGMRRVAVKEGRIRGVLLLPPGPGPFPGVVEMNGFGGGLCEIRACLLANQGFVVLCLALYGYQDLPKTVKKFDLEYFEEAIMFLKSLPEVRAPGVGVLSISKSGDLALSMASRLTGVSATVCVNSCNANTTIPLHYRGTIVPALNLDLKKVRAVGPGLLDVRDVLLDPMAPENRGCLIPIERADCRFLFAASGDDRNWKSCRYARQMAERLKDHGKGDCEVVVYPEAGHFLEVPYMPLCASAFHALAGGVVMFGGEPRAHAHAQLDLWRRVPEFFRKHLNGTRHEAKL</sequence>
<dbReference type="PIRSF" id="PIRSF016521">
    <property type="entry name" value="Acyl-CoA_hydro"/>
    <property type="match status" value="1"/>
</dbReference>
<evidence type="ECO:0008006" key="8">
    <source>
        <dbReference type="Google" id="ProtNLM"/>
    </source>
</evidence>
<dbReference type="FunFam" id="3.40.50.1820:FF:000024">
    <property type="entry name" value="acyl-coenzyme A thioesterase 4"/>
    <property type="match status" value="1"/>
</dbReference>
<dbReference type="Gene3D" id="3.40.50.1820">
    <property type="entry name" value="alpha/beta hydrolase"/>
    <property type="match status" value="1"/>
</dbReference>
<dbReference type="Gene3D" id="2.60.40.2240">
    <property type="entry name" value="Acyl-CoA thioester hydrolase/BAAT N-terminal domain"/>
    <property type="match status" value="1"/>
</dbReference>
<dbReference type="GO" id="GO:0006637">
    <property type="term" value="P:acyl-CoA metabolic process"/>
    <property type="evidence" value="ECO:0007669"/>
    <property type="project" value="InterPro"/>
</dbReference>
<evidence type="ECO:0000256" key="1">
    <source>
        <dbReference type="ARBA" id="ARBA00006538"/>
    </source>
</evidence>
<feature type="domain" description="BAAT/Acyl-CoA thioester hydrolase C-terminal" evidence="5">
    <location>
        <begin position="229"/>
        <end position="436"/>
    </location>
</feature>
<dbReference type="SUPFAM" id="SSF53474">
    <property type="entry name" value="alpha/beta-Hydrolases"/>
    <property type="match status" value="1"/>
</dbReference>
<dbReference type="GO" id="GO:0006631">
    <property type="term" value="P:fatty acid metabolic process"/>
    <property type="evidence" value="ECO:0007669"/>
    <property type="project" value="UniProtKB-KW"/>
</dbReference>
<accession>A0AAD7RDW0</accession>
<feature type="domain" description="Acyl-CoA thioester hydrolase/bile acid-CoA amino acid N-acetyltransferase" evidence="4">
    <location>
        <begin position="44"/>
        <end position="166"/>
    </location>
</feature>
<dbReference type="InterPro" id="IPR029058">
    <property type="entry name" value="AB_hydrolase_fold"/>
</dbReference>
<dbReference type="FunFam" id="2.60.40.2240:FF:000001">
    <property type="entry name" value="acyl-coenzyme A thioesterase 4"/>
    <property type="match status" value="1"/>
</dbReference>
<feature type="active site" description="Charge relay system" evidence="3">
    <location>
        <position position="257"/>
    </location>
</feature>
<comment type="caution">
    <text evidence="6">The sequence shown here is derived from an EMBL/GenBank/DDBJ whole genome shotgun (WGS) entry which is preliminary data.</text>
</comment>
<organism evidence="6 7">
    <name type="scientific">Aldrovandia affinis</name>
    <dbReference type="NCBI Taxonomy" id="143900"/>
    <lineage>
        <taxon>Eukaryota</taxon>
        <taxon>Metazoa</taxon>
        <taxon>Chordata</taxon>
        <taxon>Craniata</taxon>
        <taxon>Vertebrata</taxon>
        <taxon>Euteleostomi</taxon>
        <taxon>Actinopterygii</taxon>
        <taxon>Neopterygii</taxon>
        <taxon>Teleostei</taxon>
        <taxon>Notacanthiformes</taxon>
        <taxon>Halosauridae</taxon>
        <taxon>Aldrovandia</taxon>
    </lineage>
</organism>
<evidence type="ECO:0000259" key="4">
    <source>
        <dbReference type="Pfam" id="PF04775"/>
    </source>
</evidence>
<dbReference type="Proteomes" id="UP001221898">
    <property type="component" value="Unassembled WGS sequence"/>
</dbReference>